<name>D0LKD5_HALO1</name>
<evidence type="ECO:0000256" key="1">
    <source>
        <dbReference type="SAM" id="MobiDB-lite"/>
    </source>
</evidence>
<evidence type="ECO:0000313" key="5">
    <source>
        <dbReference type="Proteomes" id="UP000001880"/>
    </source>
</evidence>
<keyword evidence="2" id="KW-0812">Transmembrane</keyword>
<protein>
    <recommendedName>
        <fullName evidence="6">PEGA domain-containing protein</fullName>
    </recommendedName>
</protein>
<dbReference type="AlphaFoldDB" id="D0LKD5"/>
<dbReference type="Proteomes" id="UP000001880">
    <property type="component" value="Chromosome"/>
</dbReference>
<feature type="chain" id="PRO_5003011326" description="PEGA domain-containing protein" evidence="3">
    <location>
        <begin position="29"/>
        <end position="364"/>
    </location>
</feature>
<gene>
    <name evidence="4" type="ordered locus">Hoch_0531</name>
</gene>
<feature type="transmembrane region" description="Helical" evidence="2">
    <location>
        <begin position="248"/>
        <end position="269"/>
    </location>
</feature>
<dbReference type="eggNOG" id="COG0457">
    <property type="taxonomic scope" value="Bacteria"/>
</dbReference>
<dbReference type="STRING" id="502025.Hoch_0531"/>
<feature type="region of interest" description="Disordered" evidence="1">
    <location>
        <begin position="203"/>
        <end position="235"/>
    </location>
</feature>
<evidence type="ECO:0000256" key="2">
    <source>
        <dbReference type="SAM" id="Phobius"/>
    </source>
</evidence>
<dbReference type="HOGENOM" id="CLU_052651_1_0_7"/>
<evidence type="ECO:0008006" key="6">
    <source>
        <dbReference type="Google" id="ProtNLM"/>
    </source>
</evidence>
<accession>D0LKD5</accession>
<keyword evidence="2" id="KW-0472">Membrane</keyword>
<dbReference type="EMBL" id="CP001804">
    <property type="protein sequence ID" value="ACY13169.1"/>
    <property type="molecule type" value="Genomic_DNA"/>
</dbReference>
<reference evidence="4 5" key="1">
    <citation type="journal article" date="2010" name="Stand. Genomic Sci.">
        <title>Complete genome sequence of Haliangium ochraceum type strain (SMP-2).</title>
        <authorList>
            <consortium name="US DOE Joint Genome Institute (JGI-PGF)"/>
            <person name="Ivanova N."/>
            <person name="Daum C."/>
            <person name="Lang E."/>
            <person name="Abt B."/>
            <person name="Kopitz M."/>
            <person name="Saunders E."/>
            <person name="Lapidus A."/>
            <person name="Lucas S."/>
            <person name="Glavina Del Rio T."/>
            <person name="Nolan M."/>
            <person name="Tice H."/>
            <person name="Copeland A."/>
            <person name="Cheng J.F."/>
            <person name="Chen F."/>
            <person name="Bruce D."/>
            <person name="Goodwin L."/>
            <person name="Pitluck S."/>
            <person name="Mavromatis K."/>
            <person name="Pati A."/>
            <person name="Mikhailova N."/>
            <person name="Chen A."/>
            <person name="Palaniappan K."/>
            <person name="Land M."/>
            <person name="Hauser L."/>
            <person name="Chang Y.J."/>
            <person name="Jeffries C.D."/>
            <person name="Detter J.C."/>
            <person name="Brettin T."/>
            <person name="Rohde M."/>
            <person name="Goker M."/>
            <person name="Bristow J."/>
            <person name="Markowitz V."/>
            <person name="Eisen J.A."/>
            <person name="Hugenholtz P."/>
            <person name="Kyrpides N.C."/>
            <person name="Klenk H.P."/>
        </authorList>
    </citation>
    <scope>NUCLEOTIDE SEQUENCE [LARGE SCALE GENOMIC DNA]</scope>
    <source>
        <strain evidence="5">DSM 14365 / CIP 107738 / JCM 11303 / AJ 13395 / SMP-2</strain>
    </source>
</reference>
<evidence type="ECO:0000313" key="4">
    <source>
        <dbReference type="EMBL" id="ACY13169.1"/>
    </source>
</evidence>
<keyword evidence="5" id="KW-1185">Reference proteome</keyword>
<keyword evidence="2" id="KW-1133">Transmembrane helix</keyword>
<dbReference type="SUPFAM" id="SSF48452">
    <property type="entry name" value="TPR-like"/>
    <property type="match status" value="1"/>
</dbReference>
<dbReference type="Gene3D" id="1.25.40.10">
    <property type="entry name" value="Tetratricopeptide repeat domain"/>
    <property type="match status" value="1"/>
</dbReference>
<dbReference type="OrthoDB" id="5522887at2"/>
<organism evidence="4 5">
    <name type="scientific">Haliangium ochraceum (strain DSM 14365 / JCM 11303 / SMP-2)</name>
    <dbReference type="NCBI Taxonomy" id="502025"/>
    <lineage>
        <taxon>Bacteria</taxon>
        <taxon>Pseudomonadati</taxon>
        <taxon>Myxococcota</taxon>
        <taxon>Polyangia</taxon>
        <taxon>Haliangiales</taxon>
        <taxon>Kofleriaceae</taxon>
        <taxon>Haliangium</taxon>
    </lineage>
</organism>
<keyword evidence="3" id="KW-0732">Signal</keyword>
<dbReference type="KEGG" id="hoh:Hoch_0531"/>
<feature type="transmembrane region" description="Helical" evidence="2">
    <location>
        <begin position="309"/>
        <end position="328"/>
    </location>
</feature>
<dbReference type="InterPro" id="IPR011990">
    <property type="entry name" value="TPR-like_helical_dom_sf"/>
</dbReference>
<proteinExistence type="predicted"/>
<feature type="signal peptide" evidence="3">
    <location>
        <begin position="1"/>
        <end position="28"/>
    </location>
</feature>
<sequence>MFAFARLHTAIIVSAALLCLLATPRAFAQQADDTTAAAEALFEQGRQLMDAGQFAEACEKFAASNEADASVGALLNLGACQERIGRLASAWTSYRQAATLARRDKDRRRANFASKRAAELEQQLSYLVIEVPDDSNAEGLRVLRDGNEVPAALWNQRIPVDPGEFSVVVEAPGYRAWTTQVSIAPRAGGGSEVTRVSVPALEAAPHDLPGGSTQAPQTARPGQAPAAAVDGSAANDEGLASDMGTGRWLALANGAIGVAAVAGGVTLALQSQSKQDEAFDSGFCNQDNVCDERGVALIDDSRSSAQLSYIFYGVGAAALTAGVVLWILSDPAESDAPAFQVGETAQLRSIVGPDVVGLELTGSF</sequence>
<dbReference type="RefSeq" id="WP_012825796.1">
    <property type="nucleotide sequence ID" value="NC_013440.1"/>
</dbReference>
<evidence type="ECO:0000256" key="3">
    <source>
        <dbReference type="SAM" id="SignalP"/>
    </source>
</evidence>